<proteinExistence type="predicted"/>
<name>A0ABD3G3Q6_9STRA</name>
<protein>
    <submittedName>
        <fullName evidence="2">Uncharacterized protein</fullName>
    </submittedName>
</protein>
<accession>A0ABD3G3Q6</accession>
<evidence type="ECO:0000313" key="3">
    <source>
        <dbReference type="Proteomes" id="UP001632037"/>
    </source>
</evidence>
<reference evidence="2 3" key="1">
    <citation type="submission" date="2024-09" db="EMBL/GenBank/DDBJ databases">
        <title>Genome sequencing and assembly of Phytophthora oleae, isolate VK10A, causative agent of rot of olive drupes.</title>
        <authorList>
            <person name="Conti Taguali S."/>
            <person name="Riolo M."/>
            <person name="La Spada F."/>
            <person name="Cacciola S.O."/>
            <person name="Dionisio G."/>
        </authorList>
    </citation>
    <scope>NUCLEOTIDE SEQUENCE [LARGE SCALE GENOMIC DNA]</scope>
    <source>
        <strain evidence="2 3">VK10A</strain>
    </source>
</reference>
<sequence>MVAEETKDSEGAFGRLASMEEECEHKASEDLYGLSTADATAWTETQGTVDMAGVLESGDEINPRGFDESDGTEVRDWRM</sequence>
<evidence type="ECO:0000256" key="1">
    <source>
        <dbReference type="SAM" id="MobiDB-lite"/>
    </source>
</evidence>
<dbReference type="AlphaFoldDB" id="A0ABD3G3Q6"/>
<feature type="region of interest" description="Disordered" evidence="1">
    <location>
        <begin position="55"/>
        <end position="79"/>
    </location>
</feature>
<comment type="caution">
    <text evidence="2">The sequence shown here is derived from an EMBL/GenBank/DDBJ whole genome shotgun (WGS) entry which is preliminary data.</text>
</comment>
<dbReference type="EMBL" id="JBIMZQ010000003">
    <property type="protein sequence ID" value="KAL3673109.1"/>
    <property type="molecule type" value="Genomic_DNA"/>
</dbReference>
<organism evidence="2 3">
    <name type="scientific">Phytophthora oleae</name>
    <dbReference type="NCBI Taxonomy" id="2107226"/>
    <lineage>
        <taxon>Eukaryota</taxon>
        <taxon>Sar</taxon>
        <taxon>Stramenopiles</taxon>
        <taxon>Oomycota</taxon>
        <taxon>Peronosporomycetes</taxon>
        <taxon>Peronosporales</taxon>
        <taxon>Peronosporaceae</taxon>
        <taxon>Phytophthora</taxon>
    </lineage>
</organism>
<evidence type="ECO:0000313" key="2">
    <source>
        <dbReference type="EMBL" id="KAL3673109.1"/>
    </source>
</evidence>
<keyword evidence="3" id="KW-1185">Reference proteome</keyword>
<feature type="compositionally biased region" description="Basic and acidic residues" evidence="1">
    <location>
        <begin position="61"/>
        <end position="79"/>
    </location>
</feature>
<gene>
    <name evidence="2" type="ORF">V7S43_002404</name>
</gene>
<dbReference type="Proteomes" id="UP001632037">
    <property type="component" value="Unassembled WGS sequence"/>
</dbReference>